<dbReference type="GO" id="GO:0016758">
    <property type="term" value="F:hexosyltransferase activity"/>
    <property type="evidence" value="ECO:0007669"/>
    <property type="project" value="InterPro"/>
</dbReference>
<dbReference type="AlphaFoldDB" id="A0AAD2FWA3"/>
<keyword evidence="2" id="KW-1185">Reference proteome</keyword>
<evidence type="ECO:0000313" key="2">
    <source>
        <dbReference type="Proteomes" id="UP001295423"/>
    </source>
</evidence>
<dbReference type="InterPro" id="IPR008716">
    <property type="entry name" value="NodZ"/>
</dbReference>
<organism evidence="1 2">
    <name type="scientific">Cylindrotheca closterium</name>
    <dbReference type="NCBI Taxonomy" id="2856"/>
    <lineage>
        <taxon>Eukaryota</taxon>
        <taxon>Sar</taxon>
        <taxon>Stramenopiles</taxon>
        <taxon>Ochrophyta</taxon>
        <taxon>Bacillariophyta</taxon>
        <taxon>Bacillariophyceae</taxon>
        <taxon>Bacillariophycidae</taxon>
        <taxon>Bacillariales</taxon>
        <taxon>Bacillariaceae</taxon>
        <taxon>Cylindrotheca</taxon>
    </lineage>
</organism>
<gene>
    <name evidence="1" type="ORF">CYCCA115_LOCUS15235</name>
</gene>
<accession>A0AAD2FWA3</accession>
<dbReference type="GO" id="GO:0009312">
    <property type="term" value="P:oligosaccharide biosynthetic process"/>
    <property type="evidence" value="ECO:0007669"/>
    <property type="project" value="InterPro"/>
</dbReference>
<protein>
    <submittedName>
        <fullName evidence="1">Uncharacterized protein</fullName>
    </submittedName>
</protein>
<dbReference type="EMBL" id="CAKOGP040001869">
    <property type="protein sequence ID" value="CAJ1954644.1"/>
    <property type="molecule type" value="Genomic_DNA"/>
</dbReference>
<dbReference type="Gene3D" id="3.40.50.11350">
    <property type="match status" value="1"/>
</dbReference>
<sequence length="503" mass="56133">MTFGRTGDVDGVLSNGVTASQMTTRRQSSSLGNRTLIGLVTAFGLLNVLYSGYLVSSSESSSSSWNGLDGFHQWETSAGVRGGGWKGQSSGVQSETRPPLKIKYVGVAGLGHRLIRMSSVYHLARILPVPEIEIMWRGFCPSGRAKPNIFQFLFGNSTMMVPSLAPNKEDQRVLFPFLSHNSPESLSQALFPDASSKVLVPQQEVKIINEVEGYTHMYDNQEIQKVNPPYYGKLTTDFEFYTALLKNYQFRRDVEQLFAPYLTDDSVTIIGVHIRAGNGEVGDFEKYRQLGQGNLEGWLSNITNVLQQSVVKDPRLMTQSRKKAVIFLATDTSSVVDYFRQRFDDSIPILVTPQDYPTTGGGVSYNGDHANLTTCLDSWKYQMMDMVGLGEYADVLIAGQYSSFTQSLPLSRILNSNNDNQRRQRFFCDVDKYAQTLKCYDSTKGIENWFAGKDAIYVGANVDTRLDTNLFAGPQIFLPTDLDLSSLKQMIGRGGQKKKNRQQ</sequence>
<dbReference type="Pfam" id="PF05830">
    <property type="entry name" value="NodZ"/>
    <property type="match status" value="1"/>
</dbReference>
<evidence type="ECO:0000313" key="1">
    <source>
        <dbReference type="EMBL" id="CAJ1954644.1"/>
    </source>
</evidence>
<reference evidence="1" key="1">
    <citation type="submission" date="2023-08" db="EMBL/GenBank/DDBJ databases">
        <authorList>
            <person name="Audoor S."/>
            <person name="Bilcke G."/>
        </authorList>
    </citation>
    <scope>NUCLEOTIDE SEQUENCE</scope>
</reference>
<dbReference type="Proteomes" id="UP001295423">
    <property type="component" value="Unassembled WGS sequence"/>
</dbReference>
<comment type="caution">
    <text evidence="1">The sequence shown here is derived from an EMBL/GenBank/DDBJ whole genome shotgun (WGS) entry which is preliminary data.</text>
</comment>
<proteinExistence type="predicted"/>
<name>A0AAD2FWA3_9STRA</name>